<dbReference type="Pfam" id="PF00963">
    <property type="entry name" value="Cohesin"/>
    <property type="match status" value="1"/>
</dbReference>
<dbReference type="GO" id="GO:0000272">
    <property type="term" value="P:polysaccharide catabolic process"/>
    <property type="evidence" value="ECO:0007669"/>
    <property type="project" value="InterPro"/>
</dbReference>
<name>A0A1F7IDC1_9BACT</name>
<reference evidence="2 3" key="1">
    <citation type="journal article" date="2016" name="Nat. Commun.">
        <title>Thousands of microbial genomes shed light on interconnected biogeochemical processes in an aquifer system.</title>
        <authorList>
            <person name="Anantharaman K."/>
            <person name="Brown C.T."/>
            <person name="Hug L.A."/>
            <person name="Sharon I."/>
            <person name="Castelle C.J."/>
            <person name="Probst A.J."/>
            <person name="Thomas B.C."/>
            <person name="Singh A."/>
            <person name="Wilkins M.J."/>
            <person name="Karaoz U."/>
            <person name="Brodie E.L."/>
            <person name="Williams K.H."/>
            <person name="Hubbard S.S."/>
            <person name="Banfield J.F."/>
        </authorList>
    </citation>
    <scope>NUCLEOTIDE SEQUENCE [LARGE SCALE GENOMIC DNA]</scope>
</reference>
<dbReference type="STRING" id="1802055.A3A74_03465"/>
<dbReference type="GO" id="GO:0030246">
    <property type="term" value="F:carbohydrate binding"/>
    <property type="evidence" value="ECO:0007669"/>
    <property type="project" value="InterPro"/>
</dbReference>
<protein>
    <recommendedName>
        <fullName evidence="1">Cohesin domain-containing protein</fullName>
    </recommendedName>
</protein>
<feature type="domain" description="Cohesin" evidence="1">
    <location>
        <begin position="35"/>
        <end position="126"/>
    </location>
</feature>
<dbReference type="Proteomes" id="UP000179270">
    <property type="component" value="Unassembled WGS sequence"/>
</dbReference>
<dbReference type="AlphaFoldDB" id="A0A1F7IDC1"/>
<evidence type="ECO:0000313" key="3">
    <source>
        <dbReference type="Proteomes" id="UP000179270"/>
    </source>
</evidence>
<dbReference type="InterPro" id="IPR002102">
    <property type="entry name" value="Cohesin_dom"/>
</dbReference>
<dbReference type="InterPro" id="IPR008965">
    <property type="entry name" value="CBM2/CBM3_carb-bd_dom_sf"/>
</dbReference>
<dbReference type="Gene3D" id="2.60.40.680">
    <property type="match status" value="1"/>
</dbReference>
<dbReference type="CDD" id="cd08547">
    <property type="entry name" value="Type_II_cohesin"/>
    <property type="match status" value="1"/>
</dbReference>
<dbReference type="EMBL" id="MGAF01000019">
    <property type="protein sequence ID" value="OGK41364.1"/>
    <property type="molecule type" value="Genomic_DNA"/>
</dbReference>
<sequence>MKQFVLNILISFILFIFSASVFGQIQAAFLDFDKATATVNIGGNIDIGVRIDSGSNQISSTDAYVLYDPVLLEAVAITPGTFFPTVVNNITSGRLYIAGLVDDAASSKTGTGIVATITFKGLSIGQANLAYDCQQGVYNSSKIIQNDLDATNIIDCEQSGTSLISVEAAGTNPINTTPGAVNRYPNNATNSALPKTGIFDNISKVAVPGMILFIVGVALRLVL</sequence>
<comment type="caution">
    <text evidence="2">The sequence shown here is derived from an EMBL/GenBank/DDBJ whole genome shotgun (WGS) entry which is preliminary data.</text>
</comment>
<organism evidence="2 3">
    <name type="scientific">Candidatus Roizmanbacteria bacterium RIFCSPLOWO2_01_FULL_35_13</name>
    <dbReference type="NCBI Taxonomy" id="1802055"/>
    <lineage>
        <taxon>Bacteria</taxon>
        <taxon>Candidatus Roizmaniibacteriota</taxon>
    </lineage>
</organism>
<proteinExistence type="predicted"/>
<accession>A0A1F7IDC1</accession>
<evidence type="ECO:0000259" key="1">
    <source>
        <dbReference type="Pfam" id="PF00963"/>
    </source>
</evidence>
<gene>
    <name evidence="2" type="ORF">A3A74_03465</name>
</gene>
<dbReference type="SUPFAM" id="SSF49384">
    <property type="entry name" value="Carbohydrate-binding domain"/>
    <property type="match status" value="1"/>
</dbReference>
<evidence type="ECO:0000313" key="2">
    <source>
        <dbReference type="EMBL" id="OGK41364.1"/>
    </source>
</evidence>